<dbReference type="GO" id="GO:0016787">
    <property type="term" value="F:hydrolase activity"/>
    <property type="evidence" value="ECO:0007669"/>
    <property type="project" value="UniProtKB-KW"/>
</dbReference>
<dbReference type="Proteomes" id="UP001529235">
    <property type="component" value="Unassembled WGS sequence"/>
</dbReference>
<name>A0ABD4Z8G6_9CREN</name>
<dbReference type="AlphaFoldDB" id="A0ABD4Z8G6"/>
<protein>
    <submittedName>
        <fullName evidence="5">M24 family metallopeptidase</fullName>
    </submittedName>
</protein>
<dbReference type="PANTHER" id="PTHR46112">
    <property type="entry name" value="AMINOPEPTIDASE"/>
    <property type="match status" value="1"/>
</dbReference>
<evidence type="ECO:0000256" key="2">
    <source>
        <dbReference type="ARBA" id="ARBA00022801"/>
    </source>
</evidence>
<dbReference type="SUPFAM" id="SSF55920">
    <property type="entry name" value="Creatinase/aminopeptidase"/>
    <property type="match status" value="1"/>
</dbReference>
<proteinExistence type="inferred from homology"/>
<organism evidence="5 6">
    <name type="scientific">Ignisphaera cupida</name>
    <dbReference type="NCBI Taxonomy" id="3050454"/>
    <lineage>
        <taxon>Archaea</taxon>
        <taxon>Thermoproteota</taxon>
        <taxon>Thermoprotei</taxon>
        <taxon>Desulfurococcales</taxon>
        <taxon>Desulfurococcaceae</taxon>
        <taxon>Ignisphaera</taxon>
    </lineage>
</organism>
<dbReference type="InterPro" id="IPR036005">
    <property type="entry name" value="Creatinase/aminopeptidase-like"/>
</dbReference>
<dbReference type="RefSeq" id="WP_285274309.1">
    <property type="nucleotide sequence ID" value="NZ_JASNVW010000006.1"/>
</dbReference>
<dbReference type="InterPro" id="IPR001131">
    <property type="entry name" value="Peptidase_M24B_aminopep-P_CS"/>
</dbReference>
<accession>A0ABD4Z8G6</accession>
<dbReference type="Pfam" id="PF00557">
    <property type="entry name" value="Peptidase_M24"/>
    <property type="match status" value="1"/>
</dbReference>
<gene>
    <name evidence="5" type="ORF">QPL79_08100</name>
</gene>
<evidence type="ECO:0000313" key="6">
    <source>
        <dbReference type="Proteomes" id="UP001529235"/>
    </source>
</evidence>
<reference evidence="5 6" key="1">
    <citation type="submission" date="2023-05" db="EMBL/GenBank/DDBJ databases">
        <title>A new hyperthermophilic archaea 'Ignisphaera cupida' sp. nov. and description of the family 'Ignisphaeraceae' fam. nov.</title>
        <authorList>
            <person name="Podosokorskaya O.A."/>
            <person name="Elcheninov A.G."/>
            <person name="Klukina A."/>
            <person name="Merkel A.Y."/>
        </authorList>
    </citation>
    <scope>NUCLEOTIDE SEQUENCE [LARGE SCALE GENOMIC DNA]</scope>
    <source>
        <strain evidence="5 6">4213-co</strain>
    </source>
</reference>
<keyword evidence="1 3" id="KW-0479">Metal-binding</keyword>
<keyword evidence="6" id="KW-1185">Reference proteome</keyword>
<evidence type="ECO:0000259" key="4">
    <source>
        <dbReference type="Pfam" id="PF00557"/>
    </source>
</evidence>
<evidence type="ECO:0000313" key="5">
    <source>
        <dbReference type="EMBL" id="MDK6029322.1"/>
    </source>
</evidence>
<sequence length="376" mass="41998">MQTLFKLKIEKIMSEVRKSFDVDLIILRSSDVLSYLFAEIYNPPPNEVSVTSVVIDMRTSSVTAYVSLLDYFRVREYYGDIPMLNIVPFFSWSTTFLDNLNVIGSDEMKKNIENLIDKARAIASDSLSACESRLCVNIKPLINKIRRTKLDEEVSMIKNAIRISEKAIEEVSTLIASGISEKDIAGKLIELALSFGADGIAFTPIVAIGRNSAKPHHIPQAVKFSGREPILIDFGVRFKGYVSDVTRILIRSNLSAEYEGVHEYINSLNEVIDTVVKELKSDIKAGFIDSIARDLMKRKNIDTYFIHGLGHGIGVDIHEPPRISSSSADMLVLGDVVTIEPGIYIYNRFGVRIEENVYIDSSGGKLLTTLPRVIQL</sequence>
<dbReference type="InterPro" id="IPR000994">
    <property type="entry name" value="Pept_M24"/>
</dbReference>
<comment type="similarity">
    <text evidence="3">Belongs to the peptidase M24B family.</text>
</comment>
<comment type="caution">
    <text evidence="5">The sequence shown here is derived from an EMBL/GenBank/DDBJ whole genome shotgun (WGS) entry which is preliminary data.</text>
</comment>
<dbReference type="InterPro" id="IPR050659">
    <property type="entry name" value="Peptidase_M24B"/>
</dbReference>
<dbReference type="GO" id="GO:0046872">
    <property type="term" value="F:metal ion binding"/>
    <property type="evidence" value="ECO:0007669"/>
    <property type="project" value="UniProtKB-KW"/>
</dbReference>
<evidence type="ECO:0000256" key="3">
    <source>
        <dbReference type="RuleBase" id="RU000590"/>
    </source>
</evidence>
<dbReference type="PROSITE" id="PS00491">
    <property type="entry name" value="PROLINE_PEPTIDASE"/>
    <property type="match status" value="1"/>
</dbReference>
<dbReference type="Gene3D" id="3.90.230.10">
    <property type="entry name" value="Creatinase/methionine aminopeptidase superfamily"/>
    <property type="match status" value="1"/>
</dbReference>
<dbReference type="PANTHER" id="PTHR46112:SF2">
    <property type="entry name" value="XAA-PRO AMINOPEPTIDASE P-RELATED"/>
    <property type="match status" value="1"/>
</dbReference>
<keyword evidence="2" id="KW-0378">Hydrolase</keyword>
<evidence type="ECO:0000256" key="1">
    <source>
        <dbReference type="ARBA" id="ARBA00022723"/>
    </source>
</evidence>
<feature type="domain" description="Peptidase M24" evidence="4">
    <location>
        <begin position="156"/>
        <end position="360"/>
    </location>
</feature>
<dbReference type="EMBL" id="JASNVW010000006">
    <property type="protein sequence ID" value="MDK6029322.1"/>
    <property type="molecule type" value="Genomic_DNA"/>
</dbReference>